<proteinExistence type="predicted"/>
<accession>A0A5P1ELE0</accession>
<evidence type="ECO:0000256" key="7">
    <source>
        <dbReference type="SAM" id="MobiDB-lite"/>
    </source>
</evidence>
<dbReference type="InterPro" id="IPR044837">
    <property type="entry name" value="REM16-like"/>
</dbReference>
<dbReference type="GO" id="GO:0005634">
    <property type="term" value="C:nucleus"/>
    <property type="evidence" value="ECO:0007669"/>
    <property type="project" value="UniProtKB-SubCell"/>
</dbReference>
<keyword evidence="2" id="KW-0805">Transcription regulation</keyword>
<evidence type="ECO:0000256" key="3">
    <source>
        <dbReference type="ARBA" id="ARBA00023125"/>
    </source>
</evidence>
<evidence type="ECO:0000256" key="5">
    <source>
        <dbReference type="ARBA" id="ARBA00023242"/>
    </source>
</evidence>
<sequence>MGDEGPCAGLRAQITELECKLSQSELSNFVASQEIENLRRVSLMHRETLARLQEDNKILRERELRDQETIEGLLGEIEKKERDSREKLLELEREKKRAQDEAFEWKNNHSGASKFIDEIVAGFERKEREFREMVLMVAGQKKEGIESQALRGSEENCALDGKGKGEEIFHVKEKEKGHGSETDYDDEVPLSHFARKRLAGGSHSSKQCLVSPKPWEFASNGGKRTSSGEENVRIPSGSAMGEQKERQKVPRPRKKPKLTDLHCSASARNPGSAGFSGVLDGVIRRYRKSMGDRHSIRDFNNQKCRAYTGRTPSPEQRENAVKRALTFCKSLRSCNPSFIRSMAMSHVSGGFWFCLPANFCKEYLPANDLKMILVDERGFEYVVNYFGSKTAFSGGWRGFALAHKLEFGDTLIFELHEPARFKVYIIKANPQAPCEDS</sequence>
<dbReference type="AlphaFoldDB" id="A0A5P1ELE0"/>
<keyword evidence="10" id="KW-1185">Reference proteome</keyword>
<evidence type="ECO:0000256" key="2">
    <source>
        <dbReference type="ARBA" id="ARBA00023015"/>
    </source>
</evidence>
<dbReference type="InterPro" id="IPR003340">
    <property type="entry name" value="B3_DNA-bd"/>
</dbReference>
<keyword evidence="3" id="KW-0238">DNA-binding</keyword>
<organism evidence="9 10">
    <name type="scientific">Asparagus officinalis</name>
    <name type="common">Garden asparagus</name>
    <dbReference type="NCBI Taxonomy" id="4686"/>
    <lineage>
        <taxon>Eukaryota</taxon>
        <taxon>Viridiplantae</taxon>
        <taxon>Streptophyta</taxon>
        <taxon>Embryophyta</taxon>
        <taxon>Tracheophyta</taxon>
        <taxon>Spermatophyta</taxon>
        <taxon>Magnoliopsida</taxon>
        <taxon>Liliopsida</taxon>
        <taxon>Asparagales</taxon>
        <taxon>Asparagaceae</taxon>
        <taxon>Asparagoideae</taxon>
        <taxon>Asparagus</taxon>
    </lineage>
</organism>
<evidence type="ECO:0000256" key="6">
    <source>
        <dbReference type="SAM" id="Coils"/>
    </source>
</evidence>
<evidence type="ECO:0000313" key="9">
    <source>
        <dbReference type="EMBL" id="ONK66828.1"/>
    </source>
</evidence>
<dbReference type="InterPro" id="IPR015300">
    <property type="entry name" value="DNA-bd_pseudobarrel_sf"/>
</dbReference>
<dbReference type="PANTHER" id="PTHR31391">
    <property type="entry name" value="B3 DOMAIN-CONTAINING PROTEIN OS11G0197600-RELATED"/>
    <property type="match status" value="1"/>
</dbReference>
<keyword evidence="4" id="KW-0804">Transcription</keyword>
<reference evidence="10" key="1">
    <citation type="journal article" date="2017" name="Nat. Commun.">
        <title>The asparagus genome sheds light on the origin and evolution of a young Y chromosome.</title>
        <authorList>
            <person name="Harkess A."/>
            <person name="Zhou J."/>
            <person name="Xu C."/>
            <person name="Bowers J.E."/>
            <person name="Van der Hulst R."/>
            <person name="Ayyampalayam S."/>
            <person name="Mercati F."/>
            <person name="Riccardi P."/>
            <person name="McKain M.R."/>
            <person name="Kakrana A."/>
            <person name="Tang H."/>
            <person name="Ray J."/>
            <person name="Groenendijk J."/>
            <person name="Arikit S."/>
            <person name="Mathioni S.M."/>
            <person name="Nakano M."/>
            <person name="Shan H."/>
            <person name="Telgmann-Rauber A."/>
            <person name="Kanno A."/>
            <person name="Yue Z."/>
            <person name="Chen H."/>
            <person name="Li W."/>
            <person name="Chen Y."/>
            <person name="Xu X."/>
            <person name="Zhang Y."/>
            <person name="Luo S."/>
            <person name="Chen H."/>
            <person name="Gao J."/>
            <person name="Mao Z."/>
            <person name="Pires J.C."/>
            <person name="Luo M."/>
            <person name="Kudrna D."/>
            <person name="Wing R.A."/>
            <person name="Meyers B.C."/>
            <person name="Yi K."/>
            <person name="Kong H."/>
            <person name="Lavrijsen P."/>
            <person name="Sunseri F."/>
            <person name="Falavigna A."/>
            <person name="Ye Y."/>
            <person name="Leebens-Mack J.H."/>
            <person name="Chen G."/>
        </authorList>
    </citation>
    <scope>NUCLEOTIDE SEQUENCE [LARGE SCALE GENOMIC DNA]</scope>
    <source>
        <strain evidence="10">cv. DH0086</strain>
    </source>
</reference>
<dbReference type="OrthoDB" id="1909330at2759"/>
<dbReference type="PROSITE" id="PS50863">
    <property type="entry name" value="B3"/>
    <property type="match status" value="1"/>
</dbReference>
<keyword evidence="5" id="KW-0539">Nucleus</keyword>
<dbReference type="EMBL" id="CM007386">
    <property type="protein sequence ID" value="ONK66828.1"/>
    <property type="molecule type" value="Genomic_DNA"/>
</dbReference>
<dbReference type="SMART" id="SM01019">
    <property type="entry name" value="B3"/>
    <property type="match status" value="1"/>
</dbReference>
<protein>
    <recommendedName>
        <fullName evidence="8">TF-B3 domain-containing protein</fullName>
    </recommendedName>
</protein>
<feature type="coiled-coil region" evidence="6">
    <location>
        <begin position="74"/>
        <end position="108"/>
    </location>
</feature>
<evidence type="ECO:0000259" key="8">
    <source>
        <dbReference type="PROSITE" id="PS50863"/>
    </source>
</evidence>
<dbReference type="CDD" id="cd10017">
    <property type="entry name" value="B3_DNA"/>
    <property type="match status" value="1"/>
</dbReference>
<dbReference type="PANTHER" id="PTHR31391:SF3">
    <property type="entry name" value="B3 DOMAIN-CONTAINING PROTEIN OS05G0481400"/>
    <property type="match status" value="1"/>
</dbReference>
<dbReference type="Gene3D" id="2.40.330.10">
    <property type="entry name" value="DNA-binding pseudobarrel domain"/>
    <property type="match status" value="1"/>
</dbReference>
<name>A0A5P1ELE0_ASPOF</name>
<evidence type="ECO:0000256" key="4">
    <source>
        <dbReference type="ARBA" id="ARBA00023163"/>
    </source>
</evidence>
<dbReference type="Gramene" id="ONK66828">
    <property type="protein sequence ID" value="ONK66828"/>
    <property type="gene ID" value="A4U43_C06F12430"/>
</dbReference>
<gene>
    <name evidence="9" type="ORF">A4U43_C06F12430</name>
</gene>
<keyword evidence="6" id="KW-0175">Coiled coil</keyword>
<evidence type="ECO:0000313" key="10">
    <source>
        <dbReference type="Proteomes" id="UP000243459"/>
    </source>
</evidence>
<evidence type="ECO:0000256" key="1">
    <source>
        <dbReference type="ARBA" id="ARBA00004123"/>
    </source>
</evidence>
<comment type="subcellular location">
    <subcellularLocation>
        <location evidence="1">Nucleus</location>
    </subcellularLocation>
</comment>
<dbReference type="Proteomes" id="UP000243459">
    <property type="component" value="Chromosome 6"/>
</dbReference>
<dbReference type="SUPFAM" id="SSF101936">
    <property type="entry name" value="DNA-binding pseudobarrel domain"/>
    <property type="match status" value="1"/>
</dbReference>
<feature type="region of interest" description="Disordered" evidence="7">
    <location>
        <begin position="217"/>
        <end position="264"/>
    </location>
</feature>
<feature type="domain" description="TF-B3" evidence="8">
    <location>
        <begin position="338"/>
        <end position="429"/>
    </location>
</feature>
<dbReference type="GO" id="GO:0003677">
    <property type="term" value="F:DNA binding"/>
    <property type="evidence" value="ECO:0007669"/>
    <property type="project" value="UniProtKB-KW"/>
</dbReference>
<dbReference type="Pfam" id="PF02362">
    <property type="entry name" value="B3"/>
    <property type="match status" value="1"/>
</dbReference>